<accession>A0ABT0YE03</accession>
<dbReference type="InterPro" id="IPR005119">
    <property type="entry name" value="LysR_subst-bd"/>
</dbReference>
<dbReference type="InterPro" id="IPR036390">
    <property type="entry name" value="WH_DNA-bd_sf"/>
</dbReference>
<dbReference type="PROSITE" id="PS50931">
    <property type="entry name" value="HTH_LYSR"/>
    <property type="match status" value="1"/>
</dbReference>
<keyword evidence="3" id="KW-0238">DNA-binding</keyword>
<dbReference type="InterPro" id="IPR036388">
    <property type="entry name" value="WH-like_DNA-bd_sf"/>
</dbReference>
<evidence type="ECO:0000313" key="6">
    <source>
        <dbReference type="EMBL" id="MCM4084277.1"/>
    </source>
</evidence>
<evidence type="ECO:0000256" key="1">
    <source>
        <dbReference type="ARBA" id="ARBA00009437"/>
    </source>
</evidence>
<name>A0ABT0YE03_9ACTN</name>
<reference evidence="6 7" key="1">
    <citation type="submission" date="2022-06" db="EMBL/GenBank/DDBJ databases">
        <title>Actinoplanes abujensis sp. nov., isolated from Nigerian arid soil.</title>
        <authorList>
            <person name="Ding P."/>
        </authorList>
    </citation>
    <scope>NUCLEOTIDE SEQUENCE [LARGE SCALE GENOMIC DNA]</scope>
    <source>
        <strain evidence="7">TRM88002</strain>
    </source>
</reference>
<dbReference type="Gene3D" id="3.40.190.10">
    <property type="entry name" value="Periplasmic binding protein-like II"/>
    <property type="match status" value="2"/>
</dbReference>
<dbReference type="SUPFAM" id="SSF46785">
    <property type="entry name" value="Winged helix' DNA-binding domain"/>
    <property type="match status" value="1"/>
</dbReference>
<protein>
    <submittedName>
        <fullName evidence="6">LysR family transcriptional regulator</fullName>
    </submittedName>
</protein>
<organism evidence="6 7">
    <name type="scientific">Paractinoplanes hotanensis</name>
    <dbReference type="NCBI Taxonomy" id="2906497"/>
    <lineage>
        <taxon>Bacteria</taxon>
        <taxon>Bacillati</taxon>
        <taxon>Actinomycetota</taxon>
        <taxon>Actinomycetes</taxon>
        <taxon>Micromonosporales</taxon>
        <taxon>Micromonosporaceae</taxon>
        <taxon>Paractinoplanes</taxon>
    </lineage>
</organism>
<evidence type="ECO:0000313" key="7">
    <source>
        <dbReference type="Proteomes" id="UP001523216"/>
    </source>
</evidence>
<proteinExistence type="inferred from homology"/>
<dbReference type="PANTHER" id="PTHR30346">
    <property type="entry name" value="TRANSCRIPTIONAL DUAL REGULATOR HCAR-RELATED"/>
    <property type="match status" value="1"/>
</dbReference>
<sequence>MVRTQSYTAAARALGYTQSAISQQMKALERAAGTPLFTRAGRGFRLTEAGETLARHAEDILGSMSIAWEQMTAVARLRAGRVRVCAFPSANATLLPRAMALLAAESPGIRVELLEDEPPDSLRRVAQGESDLALAFAYPGLRDETPDELVEIPLLEDQLTVLLPAGHPLLDRPALELVDLTEERWIAGCPRCRANLLHQCAQLGFVPDITYTIDDILTIHSLVAQGLGVAMMPGLTLSFLHGDTIKGRSLSPISRRQVSAYVLRDHLRIPATARMLEALSSVAGQRTAGHS</sequence>
<gene>
    <name evidence="6" type="ORF">LXN57_42770</name>
</gene>
<comment type="similarity">
    <text evidence="1">Belongs to the LysR transcriptional regulatory family.</text>
</comment>
<dbReference type="Pfam" id="PF03466">
    <property type="entry name" value="LysR_substrate"/>
    <property type="match status" value="1"/>
</dbReference>
<feature type="domain" description="HTH lysR-type" evidence="5">
    <location>
        <begin position="1"/>
        <end position="47"/>
    </location>
</feature>
<dbReference type="SUPFAM" id="SSF53850">
    <property type="entry name" value="Periplasmic binding protein-like II"/>
    <property type="match status" value="1"/>
</dbReference>
<keyword evidence="2" id="KW-0805">Transcription regulation</keyword>
<keyword evidence="7" id="KW-1185">Reference proteome</keyword>
<dbReference type="EMBL" id="JAMQOL010000074">
    <property type="protein sequence ID" value="MCM4084277.1"/>
    <property type="molecule type" value="Genomic_DNA"/>
</dbReference>
<evidence type="ECO:0000256" key="4">
    <source>
        <dbReference type="ARBA" id="ARBA00023163"/>
    </source>
</evidence>
<dbReference type="Gene3D" id="1.10.10.10">
    <property type="entry name" value="Winged helix-like DNA-binding domain superfamily/Winged helix DNA-binding domain"/>
    <property type="match status" value="1"/>
</dbReference>
<comment type="caution">
    <text evidence="6">The sequence shown here is derived from an EMBL/GenBank/DDBJ whole genome shotgun (WGS) entry which is preliminary data.</text>
</comment>
<evidence type="ECO:0000256" key="3">
    <source>
        <dbReference type="ARBA" id="ARBA00023125"/>
    </source>
</evidence>
<dbReference type="InterPro" id="IPR000847">
    <property type="entry name" value="LysR_HTH_N"/>
</dbReference>
<dbReference type="Proteomes" id="UP001523216">
    <property type="component" value="Unassembled WGS sequence"/>
</dbReference>
<evidence type="ECO:0000256" key="2">
    <source>
        <dbReference type="ARBA" id="ARBA00023015"/>
    </source>
</evidence>
<dbReference type="CDD" id="cd08423">
    <property type="entry name" value="PBP2_LTTR_like_6"/>
    <property type="match status" value="1"/>
</dbReference>
<dbReference type="Pfam" id="PF00126">
    <property type="entry name" value="HTH_1"/>
    <property type="match status" value="1"/>
</dbReference>
<dbReference type="PRINTS" id="PR00039">
    <property type="entry name" value="HTHLYSR"/>
</dbReference>
<evidence type="ECO:0000259" key="5">
    <source>
        <dbReference type="PROSITE" id="PS50931"/>
    </source>
</evidence>
<dbReference type="PANTHER" id="PTHR30346:SF29">
    <property type="entry name" value="LYSR SUBSTRATE-BINDING"/>
    <property type="match status" value="1"/>
</dbReference>
<keyword evidence="4" id="KW-0804">Transcription</keyword>